<dbReference type="InterPro" id="IPR014782">
    <property type="entry name" value="Peptidase_M1_dom"/>
</dbReference>
<dbReference type="AlphaFoldDB" id="A0A318K8A1"/>
<dbReference type="InterPro" id="IPR042097">
    <property type="entry name" value="Aminopeptidase_N-like_N_sf"/>
</dbReference>
<sequence>MKLFGLCCAGMGAVLVAASAAVAVAEPADPLVGSPGLGDPYYPMDGNGGYYVRHYDIGIDYDPPTHQLVGKARIEATAQQGLKAFNLDFNGPPVRKVLVNGQPAGFDRNGEHELTLTPAQTLVPLLPFTVEVEYEGPVSESKSGKGWAFLPSGGAVVAGQPHSARSWYPLNDTLANRATFTLTVSVPEEWDAVSIGEKTKDTVEHGRHIVTWESKDEVLGYLTMMAIDKFSYLEGERKPEGKRERIPLLSAFSPGAKDKREYERRLPEIIEFIEDLYGPYPFLNAGGVFLDLGLAASLETQTRPVYADWAGLATVVHEITHQWWGDSTSIQQWADICLNECFAEYTASYLWPERKNGADVDKMYRDTIARHRDDAQYWRVPLHDAGRGHEFESVYDRGPLFMHALRRQLGDQTFFAAVRDFYLGHERRSTSMAEFCTFIQTKSATRLDGFFDAWLHGTTMPAEQYLFAGALSVK</sequence>
<dbReference type="InterPro" id="IPR045357">
    <property type="entry name" value="Aminopeptidase_N-like_N"/>
</dbReference>
<accession>A0A318K8A1</accession>
<dbReference type="Proteomes" id="UP000247569">
    <property type="component" value="Unassembled WGS sequence"/>
</dbReference>
<dbReference type="Gene3D" id="1.10.390.10">
    <property type="entry name" value="Neutral Protease Domain 2"/>
    <property type="match status" value="1"/>
</dbReference>
<dbReference type="PANTHER" id="PTHR45726:SF3">
    <property type="entry name" value="LEUKOTRIENE A-4 HYDROLASE"/>
    <property type="match status" value="1"/>
</dbReference>
<organism evidence="6 7">
    <name type="scientific">Nocardia tenerifensis</name>
    <dbReference type="NCBI Taxonomy" id="228006"/>
    <lineage>
        <taxon>Bacteria</taxon>
        <taxon>Bacillati</taxon>
        <taxon>Actinomycetota</taxon>
        <taxon>Actinomycetes</taxon>
        <taxon>Mycobacteriales</taxon>
        <taxon>Nocardiaceae</taxon>
        <taxon>Nocardia</taxon>
    </lineage>
</organism>
<evidence type="ECO:0000256" key="2">
    <source>
        <dbReference type="PIRSR" id="PIRSR634015-3"/>
    </source>
</evidence>
<name>A0A318K8A1_9NOCA</name>
<dbReference type="OrthoDB" id="100605at2"/>
<feature type="binding site" evidence="2">
    <location>
        <position position="321"/>
    </location>
    <ligand>
        <name>Zn(2+)</name>
        <dbReference type="ChEBI" id="CHEBI:29105"/>
        <note>catalytic</note>
    </ligand>
</feature>
<evidence type="ECO:0000313" key="7">
    <source>
        <dbReference type="Proteomes" id="UP000247569"/>
    </source>
</evidence>
<feature type="domain" description="Peptidase M1 membrane alanine aminopeptidase" evidence="4">
    <location>
        <begin position="313"/>
        <end position="454"/>
    </location>
</feature>
<dbReference type="GO" id="GO:0008270">
    <property type="term" value="F:zinc ion binding"/>
    <property type="evidence" value="ECO:0007669"/>
    <property type="project" value="InterPro"/>
</dbReference>
<comment type="cofactor">
    <cofactor evidence="2">
        <name>Zn(2+)</name>
        <dbReference type="ChEBI" id="CHEBI:29105"/>
    </cofactor>
    <text evidence="2">Binds 1 zinc ion per subunit.</text>
</comment>
<evidence type="ECO:0000256" key="3">
    <source>
        <dbReference type="SAM" id="SignalP"/>
    </source>
</evidence>
<dbReference type="CDD" id="cd09603">
    <property type="entry name" value="M1_APN_like"/>
    <property type="match status" value="1"/>
</dbReference>
<keyword evidence="7" id="KW-1185">Reference proteome</keyword>
<feature type="binding site" evidence="2">
    <location>
        <position position="317"/>
    </location>
    <ligand>
        <name>Zn(2+)</name>
        <dbReference type="ChEBI" id="CHEBI:29105"/>
        <note>catalytic</note>
    </ligand>
</feature>
<feature type="binding site" evidence="2">
    <location>
        <position position="340"/>
    </location>
    <ligand>
        <name>Zn(2+)</name>
        <dbReference type="ChEBI" id="CHEBI:29105"/>
        <note>catalytic</note>
    </ligand>
</feature>
<dbReference type="SUPFAM" id="SSF63737">
    <property type="entry name" value="Leukotriene A4 hydrolase N-terminal domain"/>
    <property type="match status" value="1"/>
</dbReference>
<evidence type="ECO:0000313" key="6">
    <source>
        <dbReference type="EMBL" id="PXX66718.1"/>
    </source>
</evidence>
<dbReference type="Pfam" id="PF17900">
    <property type="entry name" value="Peptidase_M1_N"/>
    <property type="match status" value="1"/>
</dbReference>
<dbReference type="GO" id="GO:0008237">
    <property type="term" value="F:metallopeptidase activity"/>
    <property type="evidence" value="ECO:0007669"/>
    <property type="project" value="InterPro"/>
</dbReference>
<feature type="signal peptide" evidence="3">
    <location>
        <begin position="1"/>
        <end position="23"/>
    </location>
</feature>
<dbReference type="PANTHER" id="PTHR45726">
    <property type="entry name" value="LEUKOTRIENE A-4 HYDROLASE"/>
    <property type="match status" value="1"/>
</dbReference>
<comment type="caution">
    <text evidence="6">The sequence shown here is derived from an EMBL/GenBank/DDBJ whole genome shotgun (WGS) entry which is preliminary data.</text>
</comment>
<dbReference type="Pfam" id="PF01433">
    <property type="entry name" value="Peptidase_M1"/>
    <property type="match status" value="1"/>
</dbReference>
<evidence type="ECO:0000259" key="5">
    <source>
        <dbReference type="Pfam" id="PF17900"/>
    </source>
</evidence>
<dbReference type="InterPro" id="IPR027268">
    <property type="entry name" value="Peptidase_M4/M1_CTD_sf"/>
</dbReference>
<reference evidence="6 7" key="1">
    <citation type="submission" date="2018-05" db="EMBL/GenBank/DDBJ databases">
        <title>Genomic Encyclopedia of Type Strains, Phase IV (KMG-IV): sequencing the most valuable type-strain genomes for metagenomic binning, comparative biology and taxonomic classification.</title>
        <authorList>
            <person name="Goeker M."/>
        </authorList>
    </citation>
    <scope>NUCLEOTIDE SEQUENCE [LARGE SCALE GENOMIC DNA]</scope>
    <source>
        <strain evidence="6 7">DSM 44704</strain>
    </source>
</reference>
<feature type="active site" description="Proton donor" evidence="1">
    <location>
        <position position="395"/>
    </location>
</feature>
<dbReference type="Gene3D" id="2.60.40.1730">
    <property type="entry name" value="tricorn interacting facor f3 domain"/>
    <property type="match status" value="1"/>
</dbReference>
<dbReference type="InterPro" id="IPR034015">
    <property type="entry name" value="M1_LTA4H"/>
</dbReference>
<dbReference type="SUPFAM" id="SSF55486">
    <property type="entry name" value="Metalloproteases ('zincins'), catalytic domain"/>
    <property type="match status" value="1"/>
</dbReference>
<evidence type="ECO:0000256" key="1">
    <source>
        <dbReference type="PIRSR" id="PIRSR634015-1"/>
    </source>
</evidence>
<gene>
    <name evidence="6" type="ORF">DFR70_103468</name>
</gene>
<feature type="domain" description="Aminopeptidase N-like N-terminal" evidence="5">
    <location>
        <begin position="54"/>
        <end position="221"/>
    </location>
</feature>
<feature type="active site" description="Proton acceptor" evidence="1">
    <location>
        <position position="318"/>
    </location>
</feature>
<keyword evidence="3" id="KW-0732">Signal</keyword>
<protein>
    <submittedName>
        <fullName evidence="6">Peptidase M1-like protein</fullName>
    </submittedName>
</protein>
<dbReference type="EMBL" id="QJKF01000003">
    <property type="protein sequence ID" value="PXX66718.1"/>
    <property type="molecule type" value="Genomic_DNA"/>
</dbReference>
<feature type="chain" id="PRO_5039714133" evidence="3">
    <location>
        <begin position="24"/>
        <end position="474"/>
    </location>
</feature>
<evidence type="ECO:0000259" key="4">
    <source>
        <dbReference type="Pfam" id="PF01433"/>
    </source>
</evidence>
<proteinExistence type="predicted"/>
<keyword evidence="2" id="KW-0479">Metal-binding</keyword>
<keyword evidence="2" id="KW-0862">Zinc</keyword>